<gene>
    <name evidence="5" type="ORF">HMPREF0495_01509</name>
</gene>
<dbReference type="InterPro" id="IPR025874">
    <property type="entry name" value="DZR"/>
</dbReference>
<dbReference type="Pfam" id="PF13354">
    <property type="entry name" value="Beta-lactamase2"/>
    <property type="match status" value="1"/>
</dbReference>
<dbReference type="AlphaFoldDB" id="U2NZB4"/>
<dbReference type="GO" id="GO:0008800">
    <property type="term" value="F:beta-lactamase activity"/>
    <property type="evidence" value="ECO:0007669"/>
    <property type="project" value="InterPro"/>
</dbReference>
<sequence length="490" mass="52917">MGIDRMRKCQNCNHENPDNAAFCENCGIKFIDNLKKCPQCQTVNTSESRFCENCGYDFQSATPKDTGNEEQLQQSNRSNAVHDLAEQQVPTSAADVTSTMANGSDNAISSAQERPQVQHAIDGKEKSQSGSESESSQGKLSSAPDGASMMTGGTPDKQRVSRLPKGVRLVSGLVIILLIGVGAYFVYGHPSASSKAPSTPAVTNKERSNVATKESGTSSSGEKHKSVNFNVTEIKKDIGATVGAIGGTNSVYVSPVNSEQSVVVNNGSQRSASSIKIYIMVTAYAMAKEGVFNLNDTHTLTNDEKVGGTGVIQNMRAGTELSYREIIEYMIDDSDNTGANIMIDKLGGFQLINNKIKSMGATDTKLRRKMLDTKALDNGRDNTTSARDMGTTLKMIYNHHLVSREADDEMLAILRKNQNRTKLPNQLPSTATVYNKTGEYADYGVQNDAEIVRNSQGAFVAVVLSEDGEETDQLAAMNKLGLMLYQNILA</sequence>
<evidence type="ECO:0000313" key="5">
    <source>
        <dbReference type="EMBL" id="ERK43460.1"/>
    </source>
</evidence>
<feature type="transmembrane region" description="Helical" evidence="2">
    <location>
        <begin position="167"/>
        <end position="187"/>
    </location>
</feature>
<dbReference type="InterPro" id="IPR000871">
    <property type="entry name" value="Beta-lactam_class-A"/>
</dbReference>
<proteinExistence type="predicted"/>
<dbReference type="InterPro" id="IPR012338">
    <property type="entry name" value="Beta-lactam/transpept-like"/>
</dbReference>
<dbReference type="InterPro" id="IPR045155">
    <property type="entry name" value="Beta-lactam_cat"/>
</dbReference>
<dbReference type="Gene3D" id="3.40.710.10">
    <property type="entry name" value="DD-peptidase/beta-lactamase superfamily"/>
    <property type="match status" value="1"/>
</dbReference>
<feature type="domain" description="DZANK-type" evidence="3">
    <location>
        <begin position="9"/>
        <end position="55"/>
    </location>
</feature>
<keyword evidence="2" id="KW-1133">Transmembrane helix</keyword>
<feature type="compositionally biased region" description="Polar residues" evidence="1">
    <location>
        <begin position="209"/>
        <end position="220"/>
    </location>
</feature>
<evidence type="ECO:0000256" key="2">
    <source>
        <dbReference type="SAM" id="Phobius"/>
    </source>
</evidence>
<comment type="caution">
    <text evidence="5">The sequence shown here is derived from an EMBL/GenBank/DDBJ whole genome shotgun (WGS) entry which is preliminary data.</text>
</comment>
<dbReference type="PANTHER" id="PTHR35333">
    <property type="entry name" value="BETA-LACTAMASE"/>
    <property type="match status" value="1"/>
</dbReference>
<dbReference type="HOGENOM" id="CLU_031960_9_4_9"/>
<dbReference type="PATRIC" id="fig|649758.3.peg.1355"/>
<keyword evidence="2" id="KW-0812">Transmembrane</keyword>
<dbReference type="PANTHER" id="PTHR35333:SF3">
    <property type="entry name" value="BETA-LACTAMASE-TYPE TRANSPEPTIDASE FOLD CONTAINING PROTEIN"/>
    <property type="match status" value="1"/>
</dbReference>
<feature type="region of interest" description="Disordered" evidence="1">
    <location>
        <begin position="192"/>
        <end position="224"/>
    </location>
</feature>
<keyword evidence="2" id="KW-0472">Membrane</keyword>
<evidence type="ECO:0000259" key="3">
    <source>
        <dbReference type="Pfam" id="PF12773"/>
    </source>
</evidence>
<feature type="domain" description="Beta-lactamase class A catalytic" evidence="4">
    <location>
        <begin position="252"/>
        <end position="464"/>
    </location>
</feature>
<dbReference type="SUPFAM" id="SSF56601">
    <property type="entry name" value="beta-lactamase/transpeptidase-like"/>
    <property type="match status" value="1"/>
</dbReference>
<reference evidence="5 6" key="1">
    <citation type="submission" date="2013-06" db="EMBL/GenBank/DDBJ databases">
        <authorList>
            <person name="Weinstock G."/>
            <person name="Sodergren E."/>
            <person name="Lobos E.A."/>
            <person name="Fulton L."/>
            <person name="Fulton R."/>
            <person name="Courtney L."/>
            <person name="Fronick C."/>
            <person name="O'Laughlin M."/>
            <person name="Godfrey J."/>
            <person name="Wilson R.M."/>
            <person name="Miner T."/>
            <person name="Farmer C."/>
            <person name="Delehaunty K."/>
            <person name="Cordes M."/>
            <person name="Minx P."/>
            <person name="Tomlinson C."/>
            <person name="Chen J."/>
            <person name="Wollam A."/>
            <person name="Pepin K.H."/>
            <person name="Bhonagiri V."/>
            <person name="Zhang X."/>
            <person name="Warren W."/>
            <person name="Mitreva M."/>
            <person name="Mardis E.R."/>
            <person name="Wilson R.K."/>
        </authorList>
    </citation>
    <scope>NUCLEOTIDE SEQUENCE [LARGE SCALE GENOMIC DNA]</scope>
    <source>
        <strain evidence="5 6">ATCC 14869</strain>
    </source>
</reference>
<protein>
    <submittedName>
        <fullName evidence="5">Uncharacterized protein</fullName>
    </submittedName>
</protein>
<dbReference type="Pfam" id="PF12773">
    <property type="entry name" value="DZR"/>
    <property type="match status" value="1"/>
</dbReference>
<dbReference type="Proteomes" id="UP000016644">
    <property type="component" value="Unassembled WGS sequence"/>
</dbReference>
<feature type="compositionally biased region" description="Low complexity" evidence="1">
    <location>
        <begin position="128"/>
        <end position="142"/>
    </location>
</feature>
<feature type="compositionally biased region" description="Polar residues" evidence="1">
    <location>
        <begin position="88"/>
        <end position="115"/>
    </location>
</feature>
<evidence type="ECO:0000256" key="1">
    <source>
        <dbReference type="SAM" id="MobiDB-lite"/>
    </source>
</evidence>
<evidence type="ECO:0000313" key="6">
    <source>
        <dbReference type="Proteomes" id="UP000016644"/>
    </source>
</evidence>
<dbReference type="GO" id="GO:0030655">
    <property type="term" value="P:beta-lactam antibiotic catabolic process"/>
    <property type="evidence" value="ECO:0007669"/>
    <property type="project" value="InterPro"/>
</dbReference>
<dbReference type="EMBL" id="AWVK01000059">
    <property type="protein sequence ID" value="ERK43460.1"/>
    <property type="molecule type" value="Genomic_DNA"/>
</dbReference>
<feature type="compositionally biased region" description="Low complexity" evidence="1">
    <location>
        <begin position="192"/>
        <end position="201"/>
    </location>
</feature>
<evidence type="ECO:0000259" key="4">
    <source>
        <dbReference type="Pfam" id="PF13354"/>
    </source>
</evidence>
<name>U2NZB4_LEVBR</name>
<feature type="region of interest" description="Disordered" evidence="1">
    <location>
        <begin position="87"/>
        <end position="160"/>
    </location>
</feature>
<dbReference type="GO" id="GO:0046677">
    <property type="term" value="P:response to antibiotic"/>
    <property type="evidence" value="ECO:0007669"/>
    <property type="project" value="InterPro"/>
</dbReference>
<organism evidence="5 6">
    <name type="scientific">Levilactobacillus brevis ATCC 14869 = DSM 20054</name>
    <dbReference type="NCBI Taxonomy" id="649758"/>
    <lineage>
        <taxon>Bacteria</taxon>
        <taxon>Bacillati</taxon>
        <taxon>Bacillota</taxon>
        <taxon>Bacilli</taxon>
        <taxon>Lactobacillales</taxon>
        <taxon>Lactobacillaceae</taxon>
        <taxon>Levilactobacillus</taxon>
    </lineage>
</organism>
<accession>U2NZB4</accession>